<organism evidence="1 2">
    <name type="scientific">Thalictrum thalictroides</name>
    <name type="common">Rue-anemone</name>
    <name type="synonym">Anemone thalictroides</name>
    <dbReference type="NCBI Taxonomy" id="46969"/>
    <lineage>
        <taxon>Eukaryota</taxon>
        <taxon>Viridiplantae</taxon>
        <taxon>Streptophyta</taxon>
        <taxon>Embryophyta</taxon>
        <taxon>Tracheophyta</taxon>
        <taxon>Spermatophyta</taxon>
        <taxon>Magnoliopsida</taxon>
        <taxon>Ranunculales</taxon>
        <taxon>Ranunculaceae</taxon>
        <taxon>Thalictroideae</taxon>
        <taxon>Thalictrum</taxon>
    </lineage>
</organism>
<name>A0A7J6X7H3_THATH</name>
<keyword evidence="2" id="KW-1185">Reference proteome</keyword>
<accession>A0A7J6X7H3</accession>
<proteinExistence type="predicted"/>
<comment type="caution">
    <text evidence="1">The sequence shown here is derived from an EMBL/GenBank/DDBJ whole genome shotgun (WGS) entry which is preliminary data.</text>
</comment>
<dbReference type="AlphaFoldDB" id="A0A7J6X7H3"/>
<dbReference type="Proteomes" id="UP000554482">
    <property type="component" value="Unassembled WGS sequence"/>
</dbReference>
<dbReference type="EMBL" id="JABWDY010003792">
    <property type="protein sequence ID" value="KAF5205654.1"/>
    <property type="molecule type" value="Genomic_DNA"/>
</dbReference>
<evidence type="ECO:0000313" key="1">
    <source>
        <dbReference type="EMBL" id="KAF5205654.1"/>
    </source>
</evidence>
<evidence type="ECO:0000313" key="2">
    <source>
        <dbReference type="Proteomes" id="UP000554482"/>
    </source>
</evidence>
<reference evidence="1 2" key="1">
    <citation type="submission" date="2020-06" db="EMBL/GenBank/DDBJ databases">
        <title>Transcriptomic and genomic resources for Thalictrum thalictroides and T. hernandezii: Facilitating candidate gene discovery in an emerging model plant lineage.</title>
        <authorList>
            <person name="Arias T."/>
            <person name="Riano-Pachon D.M."/>
            <person name="Di Stilio V.S."/>
        </authorList>
    </citation>
    <scope>NUCLEOTIDE SEQUENCE [LARGE SCALE GENOMIC DNA]</scope>
    <source>
        <strain evidence="2">cv. WT478/WT964</strain>
        <tissue evidence="1">Leaves</tissue>
    </source>
</reference>
<gene>
    <name evidence="1" type="ORF">FRX31_004758</name>
</gene>
<sequence length="64" mass="7632">MDRRNWLSVRGMVCRWQELNTRGNKCYFGANAIEWYGMFGTRGTVTFNYEEIKRDIDCEIDQAD</sequence>
<protein>
    <submittedName>
        <fullName evidence="1">Uncharacterized protein</fullName>
    </submittedName>
</protein>